<keyword evidence="1" id="KW-0472">Membrane</keyword>
<dbReference type="EMBL" id="CP059732">
    <property type="protein sequence ID" value="QMW03464.1"/>
    <property type="molecule type" value="Genomic_DNA"/>
</dbReference>
<keyword evidence="3" id="KW-1185">Reference proteome</keyword>
<name>A0A7G5GX72_9BACT</name>
<evidence type="ECO:0000313" key="2">
    <source>
        <dbReference type="EMBL" id="QMW03464.1"/>
    </source>
</evidence>
<feature type="transmembrane region" description="Helical" evidence="1">
    <location>
        <begin position="82"/>
        <end position="106"/>
    </location>
</feature>
<gene>
    <name evidence="2" type="ORF">H3H32_00385</name>
</gene>
<accession>A0A7G5GX72</accession>
<organism evidence="2 3">
    <name type="scientific">Spirosoma foliorum</name>
    <dbReference type="NCBI Taxonomy" id="2710596"/>
    <lineage>
        <taxon>Bacteria</taxon>
        <taxon>Pseudomonadati</taxon>
        <taxon>Bacteroidota</taxon>
        <taxon>Cytophagia</taxon>
        <taxon>Cytophagales</taxon>
        <taxon>Cytophagaceae</taxon>
        <taxon>Spirosoma</taxon>
    </lineage>
</organism>
<reference evidence="2 3" key="1">
    <citation type="submission" date="2020-07" db="EMBL/GenBank/DDBJ databases">
        <title>Spirosoma foliorum sp. nov., isolated from the leaves on the Nejang mountain Korea, Republic of.</title>
        <authorList>
            <person name="Ho H."/>
            <person name="Lee Y.-J."/>
            <person name="Nurcahyanto D.-A."/>
            <person name="Kim S.-G."/>
        </authorList>
    </citation>
    <scope>NUCLEOTIDE SEQUENCE [LARGE SCALE GENOMIC DNA]</scope>
    <source>
        <strain evidence="2 3">PL0136</strain>
    </source>
</reference>
<dbReference type="RefSeq" id="WP_182460722.1">
    <property type="nucleotide sequence ID" value="NZ_CP059732.1"/>
</dbReference>
<proteinExistence type="predicted"/>
<protein>
    <submittedName>
        <fullName evidence="2">Uncharacterized protein</fullName>
    </submittedName>
</protein>
<dbReference type="Proteomes" id="UP000515369">
    <property type="component" value="Chromosome"/>
</dbReference>
<keyword evidence="1" id="KW-0812">Transmembrane</keyword>
<keyword evidence="1" id="KW-1133">Transmembrane helix</keyword>
<sequence>MNDQLTFDELRAYQSGRLSGPARHRVERLLLENPFYADALAGLEAMQKTATNVSSGTMAEQMADLRDALHQRIHESANKKRLWPLWIATTTAAILFMLAMAIYFIFFAPKYSVKPKPAVPAKTTVFQTKPANSIDQPFSVYNPS</sequence>
<dbReference type="AlphaFoldDB" id="A0A7G5GX72"/>
<evidence type="ECO:0000256" key="1">
    <source>
        <dbReference type="SAM" id="Phobius"/>
    </source>
</evidence>
<evidence type="ECO:0000313" key="3">
    <source>
        <dbReference type="Proteomes" id="UP000515369"/>
    </source>
</evidence>
<dbReference type="KEGG" id="sfol:H3H32_00385"/>